<sequence>MIMTMPPPPPPPPFSSSSSSATVVEIMVTSIEGLNNYTSFFNPKIKPFITITKLPTSTVNPTTTTTPTSDHVFRVPVDHTFFHDTYSCIYLELFTKRRIVGPAQLGWCMIPASDIGLLSPGSVRYLSYRLRAKDGSRGQAVINISVRLEGNVRWMSTSVSRSMDTCHAVIGIPVTAVRGI</sequence>
<dbReference type="SUPFAM" id="SSF49562">
    <property type="entry name" value="C2 domain (Calcium/lipid-binding domain, CaLB)"/>
    <property type="match status" value="1"/>
</dbReference>
<dbReference type="PANTHER" id="PTHR32246">
    <property type="entry name" value="INGRESSION PROTEIN FIC1"/>
    <property type="match status" value="1"/>
</dbReference>
<protein>
    <recommendedName>
        <fullName evidence="1">C2 domain-containing protein</fullName>
    </recommendedName>
</protein>
<evidence type="ECO:0000259" key="1">
    <source>
        <dbReference type="PROSITE" id="PS50004"/>
    </source>
</evidence>
<name>A0AAN9HR69_CROPI</name>
<evidence type="ECO:0000313" key="3">
    <source>
        <dbReference type="Proteomes" id="UP001372338"/>
    </source>
</evidence>
<proteinExistence type="predicted"/>
<dbReference type="InterPro" id="IPR035892">
    <property type="entry name" value="C2_domain_sf"/>
</dbReference>
<dbReference type="AlphaFoldDB" id="A0AAN9HR69"/>
<reference evidence="2 3" key="1">
    <citation type="submission" date="2024-01" db="EMBL/GenBank/DDBJ databases">
        <title>The genomes of 5 underutilized Papilionoideae crops provide insights into root nodulation and disease resistanc.</title>
        <authorList>
            <person name="Yuan L."/>
        </authorList>
    </citation>
    <scope>NUCLEOTIDE SEQUENCE [LARGE SCALE GENOMIC DNA]</scope>
    <source>
        <strain evidence="2">ZHUSHIDOU_FW_LH</strain>
        <tissue evidence="2">Leaf</tissue>
    </source>
</reference>
<dbReference type="PROSITE" id="PS50004">
    <property type="entry name" value="C2"/>
    <property type="match status" value="1"/>
</dbReference>
<accession>A0AAN9HR69</accession>
<keyword evidence="3" id="KW-1185">Reference proteome</keyword>
<feature type="domain" description="C2" evidence="1">
    <location>
        <begin position="6"/>
        <end position="125"/>
    </location>
</feature>
<dbReference type="EMBL" id="JAYWIO010000007">
    <property type="protein sequence ID" value="KAK7251271.1"/>
    <property type="molecule type" value="Genomic_DNA"/>
</dbReference>
<dbReference type="PANTHER" id="PTHR32246:SF66">
    <property type="entry name" value="C2 DOMAIN-CONTAINING PROTEIN"/>
    <property type="match status" value="1"/>
</dbReference>
<gene>
    <name evidence="2" type="ORF">RIF29_34318</name>
</gene>
<dbReference type="Proteomes" id="UP001372338">
    <property type="component" value="Unassembled WGS sequence"/>
</dbReference>
<dbReference type="InterPro" id="IPR000008">
    <property type="entry name" value="C2_dom"/>
</dbReference>
<organism evidence="2 3">
    <name type="scientific">Crotalaria pallida</name>
    <name type="common">Smooth rattlebox</name>
    <name type="synonym">Crotalaria striata</name>
    <dbReference type="NCBI Taxonomy" id="3830"/>
    <lineage>
        <taxon>Eukaryota</taxon>
        <taxon>Viridiplantae</taxon>
        <taxon>Streptophyta</taxon>
        <taxon>Embryophyta</taxon>
        <taxon>Tracheophyta</taxon>
        <taxon>Spermatophyta</taxon>
        <taxon>Magnoliopsida</taxon>
        <taxon>eudicotyledons</taxon>
        <taxon>Gunneridae</taxon>
        <taxon>Pentapetalae</taxon>
        <taxon>rosids</taxon>
        <taxon>fabids</taxon>
        <taxon>Fabales</taxon>
        <taxon>Fabaceae</taxon>
        <taxon>Papilionoideae</taxon>
        <taxon>50 kb inversion clade</taxon>
        <taxon>genistoids sensu lato</taxon>
        <taxon>core genistoids</taxon>
        <taxon>Crotalarieae</taxon>
        <taxon>Crotalaria</taxon>
    </lineage>
</organism>
<comment type="caution">
    <text evidence="2">The sequence shown here is derived from an EMBL/GenBank/DDBJ whole genome shotgun (WGS) entry which is preliminary data.</text>
</comment>
<evidence type="ECO:0000313" key="2">
    <source>
        <dbReference type="EMBL" id="KAK7251271.1"/>
    </source>
</evidence>